<dbReference type="InterPro" id="IPR036937">
    <property type="entry name" value="Adhesion_dom_fimbrial_sf"/>
</dbReference>
<reference evidence="2 3" key="1">
    <citation type="submission" date="2016-04" db="EMBL/GenBank/DDBJ databases">
        <title>ATOL: Assembling a taxonomically balanced genome-scale reconstruction of the evolutionary history of the Enterobacteriaceae.</title>
        <authorList>
            <person name="Plunkett G.III."/>
            <person name="Neeno-Eckwall E.C."/>
            <person name="Glasner J.D."/>
            <person name="Perna N.T."/>
        </authorList>
    </citation>
    <scope>NUCLEOTIDE SEQUENCE [LARGE SCALE GENOMIC DNA]</scope>
    <source>
        <strain evidence="2 3">ATCC 19692</strain>
    </source>
</reference>
<dbReference type="Proteomes" id="UP000094023">
    <property type="component" value="Unassembled WGS sequence"/>
</dbReference>
<feature type="domain" description="Fimbrial-type adhesion" evidence="1">
    <location>
        <begin position="35"/>
        <end position="183"/>
    </location>
</feature>
<accession>A0A198FJD9</accession>
<dbReference type="AlphaFoldDB" id="A0A198FJD9"/>
<dbReference type="STRING" id="1354337.M983_2436"/>
<dbReference type="PANTHER" id="PTHR33420">
    <property type="entry name" value="FIMBRIAL SUBUNIT ELFA-RELATED"/>
    <property type="match status" value="1"/>
</dbReference>
<dbReference type="GO" id="GO:0009289">
    <property type="term" value="C:pilus"/>
    <property type="evidence" value="ECO:0007669"/>
    <property type="project" value="InterPro"/>
</dbReference>
<dbReference type="RefSeq" id="WP_066751258.1">
    <property type="nucleotide sequence ID" value="NZ_LXEN01000116.1"/>
</dbReference>
<comment type="caution">
    <text evidence="2">The sequence shown here is derived from an EMBL/GenBank/DDBJ whole genome shotgun (WGS) entry which is preliminary data.</text>
</comment>
<dbReference type="EMBL" id="LXEN01000116">
    <property type="protein sequence ID" value="OAT24998.1"/>
    <property type="molecule type" value="Genomic_DNA"/>
</dbReference>
<dbReference type="GO" id="GO:0043709">
    <property type="term" value="P:cell adhesion involved in single-species biofilm formation"/>
    <property type="evidence" value="ECO:0007669"/>
    <property type="project" value="TreeGrafter"/>
</dbReference>
<dbReference type="InterPro" id="IPR050263">
    <property type="entry name" value="Bact_Fimbrial_Adh_Pro"/>
</dbReference>
<keyword evidence="3" id="KW-1185">Reference proteome</keyword>
<dbReference type="InterPro" id="IPR008966">
    <property type="entry name" value="Adhesion_dom_sf"/>
</dbReference>
<sequence>MKLKTLALFALSGTALLLSALSPVYGIDNNLRLHGVLVEEPCVIKPGDETVKIDFGNIPDKTFYIGAGRTTSQNFAIHLSECDLSINSKVKVTFKGEENQAMAGQGFLALNANSQASGIAIGLENADGSLLKINQESSDIALTSGDSILRFKAFIQAEPTAIANRAIKRGTFNAIATFHLNYD</sequence>
<dbReference type="SUPFAM" id="SSF49401">
    <property type="entry name" value="Bacterial adhesins"/>
    <property type="match status" value="1"/>
</dbReference>
<proteinExistence type="predicted"/>
<evidence type="ECO:0000313" key="3">
    <source>
        <dbReference type="Proteomes" id="UP000094023"/>
    </source>
</evidence>
<protein>
    <submittedName>
        <fullName evidence="2">Minor fimbrial subunit</fullName>
    </submittedName>
</protein>
<dbReference type="OrthoDB" id="6462343at2"/>
<dbReference type="Pfam" id="PF00419">
    <property type="entry name" value="Fimbrial"/>
    <property type="match status" value="1"/>
</dbReference>
<dbReference type="InterPro" id="IPR000259">
    <property type="entry name" value="Adhesion_dom_fimbrial"/>
</dbReference>
<dbReference type="PANTHER" id="PTHR33420:SF26">
    <property type="entry name" value="FIMBRIAL SUBUNIT"/>
    <property type="match status" value="1"/>
</dbReference>
<dbReference type="Gene3D" id="2.60.40.1090">
    <property type="entry name" value="Fimbrial-type adhesion domain"/>
    <property type="match status" value="1"/>
</dbReference>
<organism evidence="2 3">
    <name type="scientific">Proteus myxofaciens ATCC 19692</name>
    <dbReference type="NCBI Taxonomy" id="1354337"/>
    <lineage>
        <taxon>Bacteria</taxon>
        <taxon>Pseudomonadati</taxon>
        <taxon>Pseudomonadota</taxon>
        <taxon>Gammaproteobacteria</taxon>
        <taxon>Enterobacterales</taxon>
        <taxon>Morganellaceae</taxon>
        <taxon>Proteus</taxon>
    </lineage>
</organism>
<evidence type="ECO:0000259" key="1">
    <source>
        <dbReference type="Pfam" id="PF00419"/>
    </source>
</evidence>
<evidence type="ECO:0000313" key="2">
    <source>
        <dbReference type="EMBL" id="OAT24998.1"/>
    </source>
</evidence>
<gene>
    <name evidence="2" type="ORF">M983_2436</name>
</gene>
<name>A0A198FJD9_9GAMM</name>